<dbReference type="Proteomes" id="UP000235777">
    <property type="component" value="Unassembled WGS sequence"/>
</dbReference>
<dbReference type="InterPro" id="IPR038296">
    <property type="entry name" value="ParD_sf"/>
</dbReference>
<dbReference type="PANTHER" id="PTHR36582">
    <property type="entry name" value="ANTITOXIN PARD"/>
    <property type="match status" value="1"/>
</dbReference>
<protein>
    <submittedName>
        <fullName evidence="4">Type II toxin-antitoxin system ParD family antitoxin</fullName>
    </submittedName>
</protein>
<dbReference type="Pfam" id="PF03693">
    <property type="entry name" value="ParD_antitoxin"/>
    <property type="match status" value="1"/>
</dbReference>
<dbReference type="InterPro" id="IPR010985">
    <property type="entry name" value="Ribbon_hlx_hlx"/>
</dbReference>
<dbReference type="STRING" id="863227.GCA_000373005_04407"/>
<dbReference type="NCBIfam" id="TIGR02606">
    <property type="entry name" value="antidote_CC2985"/>
    <property type="match status" value="1"/>
</dbReference>
<dbReference type="SUPFAM" id="SSF47598">
    <property type="entry name" value="Ribbon-helix-helix"/>
    <property type="match status" value="1"/>
</dbReference>
<dbReference type="Gene3D" id="6.10.10.120">
    <property type="entry name" value="Antitoxin ParD1-like"/>
    <property type="match status" value="1"/>
</dbReference>
<keyword evidence="5" id="KW-1185">Reference proteome</keyword>
<evidence type="ECO:0000256" key="1">
    <source>
        <dbReference type="ARBA" id="ARBA00008580"/>
    </source>
</evidence>
<dbReference type="PANTHER" id="PTHR36582:SF2">
    <property type="entry name" value="ANTITOXIN PARD"/>
    <property type="match status" value="1"/>
</dbReference>
<evidence type="ECO:0000256" key="3">
    <source>
        <dbReference type="SAM" id="MobiDB-lite"/>
    </source>
</evidence>
<dbReference type="CDD" id="cd22231">
    <property type="entry name" value="RHH_NikR_HicB-like"/>
    <property type="match status" value="1"/>
</dbReference>
<keyword evidence="2" id="KW-1277">Toxin-antitoxin system</keyword>
<name>A0A2N7X2R6_9BURK</name>
<organism evidence="4 5">
    <name type="scientific">Trinickia symbiotica</name>
    <dbReference type="NCBI Taxonomy" id="863227"/>
    <lineage>
        <taxon>Bacteria</taxon>
        <taxon>Pseudomonadati</taxon>
        <taxon>Pseudomonadota</taxon>
        <taxon>Betaproteobacteria</taxon>
        <taxon>Burkholderiales</taxon>
        <taxon>Burkholderiaceae</taxon>
        <taxon>Trinickia</taxon>
    </lineage>
</organism>
<dbReference type="InterPro" id="IPR022789">
    <property type="entry name" value="ParD"/>
</dbReference>
<feature type="region of interest" description="Disordered" evidence="3">
    <location>
        <begin position="91"/>
        <end position="116"/>
    </location>
</feature>
<dbReference type="GO" id="GO:0006355">
    <property type="term" value="P:regulation of DNA-templated transcription"/>
    <property type="evidence" value="ECO:0007669"/>
    <property type="project" value="InterPro"/>
</dbReference>
<accession>A0A2N7X2R6</accession>
<evidence type="ECO:0000256" key="2">
    <source>
        <dbReference type="ARBA" id="ARBA00022649"/>
    </source>
</evidence>
<comment type="caution">
    <text evidence="4">The sequence shown here is derived from an EMBL/GenBank/DDBJ whole genome shotgun (WGS) entry which is preliminary data.</text>
</comment>
<sequence>MGRVLPVYDTVILERIGSQIMASERLTITLTPELLDFVREQTAGGDYNSDSEVIRDGLRLLKERDKAVRQWLAEEVVPAYLQYKANPGTAMTREQIEEKLNRERRKRRGNKTGPTG</sequence>
<evidence type="ECO:0000313" key="4">
    <source>
        <dbReference type="EMBL" id="PMS36049.1"/>
    </source>
</evidence>
<dbReference type="AlphaFoldDB" id="A0A2N7X2R6"/>
<dbReference type="EMBL" id="PNYC01000008">
    <property type="protein sequence ID" value="PMS36049.1"/>
    <property type="molecule type" value="Genomic_DNA"/>
</dbReference>
<gene>
    <name evidence="4" type="ORF">C0Z20_14420</name>
</gene>
<reference evidence="4 5" key="1">
    <citation type="submission" date="2018-01" db="EMBL/GenBank/DDBJ databases">
        <title>Whole genome analyses suggest that Burkholderia sensu lato contains two further novel genera in the rhizoxinica-symbiotica group Mycetohabitans gen. nov., and Trinickia gen. nov.: implications for the evolution of diazotrophy and nodulation in the Burkholderiaceae.</title>
        <authorList>
            <person name="Estrada-de los Santos P."/>
            <person name="Palmer M."/>
            <person name="Chavez-Ramirez B."/>
            <person name="Beukes C."/>
            <person name="Steenkamp E.T."/>
            <person name="Hirsch A.M."/>
            <person name="Manyaka P."/>
            <person name="Maluk M."/>
            <person name="Lafos M."/>
            <person name="Crook M."/>
            <person name="Gross E."/>
            <person name="Simon M.F."/>
            <person name="Bueno dos Reis Junior F."/>
            <person name="Poole P.S."/>
            <person name="Venter S.N."/>
            <person name="James E.K."/>
        </authorList>
    </citation>
    <scope>NUCLEOTIDE SEQUENCE [LARGE SCALE GENOMIC DNA]</scope>
    <source>
        <strain evidence="4 5">JPY 581</strain>
    </source>
</reference>
<evidence type="ECO:0000313" key="5">
    <source>
        <dbReference type="Proteomes" id="UP000235777"/>
    </source>
</evidence>
<proteinExistence type="inferred from homology"/>
<comment type="similarity">
    <text evidence="1">Belongs to the ParD antitoxin family.</text>
</comment>